<feature type="compositionally biased region" description="Low complexity" evidence="2">
    <location>
        <begin position="759"/>
        <end position="784"/>
    </location>
</feature>
<evidence type="ECO:0000256" key="1">
    <source>
        <dbReference type="PROSITE-ProRule" id="PRU00259"/>
    </source>
</evidence>
<accession>A0A9D4YY53</accession>
<dbReference type="OrthoDB" id="515881at2759"/>
<dbReference type="PROSITE" id="PS50176">
    <property type="entry name" value="ARM_REPEAT"/>
    <property type="match status" value="1"/>
</dbReference>
<sequence length="935" mass="94209">MATGARAVQSAFHRYERDRLAFANAIGDAARAEGNTALLTSLGAPRLLLPLLSDSADGIAVLQPLARAEEQAGDESGSALRCTMAMLAALTRHAGGVANTVAQQGGMQAAVQCLSNKEGETKEAAAWTLAHLAAHSQDLAVAVVGAGALPILLGCLNGSAADSVVRRVAASTLADITAHSDSLAAQVVEEGGVAAIASQLRQPLANDARLLCALVNISKTSSGMATEVVGAGLLQDIGRCLKFQDDTVRRQAAACLRDIARHGGALATAVADEPELLEGLASYAATASSSPVLPALLAFGFVAQSAELAGKVLAAAGAVPAILAALQSSDEPCQAAAAWTLGRIGSWGSGASAEAAAGLPRLCWLASSAADGSDLHTKSVKAVSGIASHLSDVKALASLVMQPSLTPSLLEALLSRCVAIMAKQPATRTEFATSGALAWLEARSEADHAASQQVAACLSLFPQDLLQMYSPAHASKLLAALSTDPPPTDAIAAVPASTHVAQTLQTAGMASEEPVPVQDVQLAAGDVLDGFPADQQCEEERAASDAVASALLGVPEAETQEAGMVPEAGAEEALLEAKQAELAAPVPEAEAGLFLPETAEEAEDSCAVEHIAGQATSQAAQEEVAAAPVADLDEVPAVDAEAPADSEAQGLECAANTQEGAGEPQEAEVPGQAELPAADELEAAAVDAPQAATSSKQLAAQEQAEEEEEEEVAEARQAAASEHSSASEHETADTESQRPTELQPEPPSTTEALPVESQAAKLEAEATASAEGPGEPAPATASEEALVEDKAAEPEAEEAAEEADAQEEALPVVGQGEATLNAAAAAAEEALLAEGLAAAAVLAEDEEGLPAREGGELLTVPASEETLRIEEQVCAVAPAAVPAEDEAAVEVAVEEQTQPAEQQSAVAVVDEAHTPGGEVEAQAIAAAVDSAAADS</sequence>
<dbReference type="Pfam" id="PF00514">
    <property type="entry name" value="Arm"/>
    <property type="match status" value="2"/>
</dbReference>
<keyword evidence="4" id="KW-1185">Reference proteome</keyword>
<feature type="compositionally biased region" description="Acidic residues" evidence="2">
    <location>
        <begin position="794"/>
        <end position="807"/>
    </location>
</feature>
<evidence type="ECO:0000256" key="2">
    <source>
        <dbReference type="SAM" id="MobiDB-lite"/>
    </source>
</evidence>
<dbReference type="EMBL" id="SIDB01000006">
    <property type="protein sequence ID" value="KAI3431614.1"/>
    <property type="molecule type" value="Genomic_DNA"/>
</dbReference>
<feature type="region of interest" description="Disordered" evidence="2">
    <location>
        <begin position="686"/>
        <end position="814"/>
    </location>
</feature>
<organism evidence="3 4">
    <name type="scientific">Chlorella vulgaris</name>
    <name type="common">Green alga</name>
    <dbReference type="NCBI Taxonomy" id="3077"/>
    <lineage>
        <taxon>Eukaryota</taxon>
        <taxon>Viridiplantae</taxon>
        <taxon>Chlorophyta</taxon>
        <taxon>core chlorophytes</taxon>
        <taxon>Trebouxiophyceae</taxon>
        <taxon>Chlorellales</taxon>
        <taxon>Chlorellaceae</taxon>
        <taxon>Chlorella clade</taxon>
        <taxon>Chlorella</taxon>
    </lineage>
</organism>
<name>A0A9D4YY53_CHLVU</name>
<dbReference type="SMART" id="SM00185">
    <property type="entry name" value="ARM"/>
    <property type="match status" value="5"/>
</dbReference>
<feature type="compositionally biased region" description="Basic and acidic residues" evidence="2">
    <location>
        <begin position="725"/>
        <end position="738"/>
    </location>
</feature>
<protein>
    <submittedName>
        <fullName evidence="3">Uncharacterized protein</fullName>
    </submittedName>
</protein>
<dbReference type="Gene3D" id="1.25.10.10">
    <property type="entry name" value="Leucine-rich Repeat Variant"/>
    <property type="match status" value="2"/>
</dbReference>
<feature type="compositionally biased region" description="Acidic residues" evidence="2">
    <location>
        <begin position="703"/>
        <end position="712"/>
    </location>
</feature>
<proteinExistence type="predicted"/>
<dbReference type="GO" id="GO:0015630">
    <property type="term" value="C:microtubule cytoskeleton"/>
    <property type="evidence" value="ECO:0007669"/>
    <property type="project" value="TreeGrafter"/>
</dbReference>
<reference evidence="3" key="2">
    <citation type="submission" date="2020-11" db="EMBL/GenBank/DDBJ databases">
        <authorList>
            <person name="Cecchin M."/>
            <person name="Marcolungo L."/>
            <person name="Rossato M."/>
            <person name="Girolomoni L."/>
            <person name="Cosentino E."/>
            <person name="Cuine S."/>
            <person name="Li-Beisson Y."/>
            <person name="Delledonne M."/>
            <person name="Ballottari M."/>
        </authorList>
    </citation>
    <scope>NUCLEOTIDE SEQUENCE</scope>
    <source>
        <strain evidence="3">211/11P</strain>
        <tissue evidence="3">Whole cell</tissue>
    </source>
</reference>
<dbReference type="PANTHER" id="PTHR23314">
    <property type="entry name" value="SPERM-ASSOCIATED ANTIGEN 6 ARMADILLO REPEAT-CONTAINING"/>
    <property type="match status" value="1"/>
</dbReference>
<evidence type="ECO:0000313" key="4">
    <source>
        <dbReference type="Proteomes" id="UP001055712"/>
    </source>
</evidence>
<dbReference type="SUPFAM" id="SSF48371">
    <property type="entry name" value="ARM repeat"/>
    <property type="match status" value="1"/>
</dbReference>
<evidence type="ECO:0000313" key="3">
    <source>
        <dbReference type="EMBL" id="KAI3431614.1"/>
    </source>
</evidence>
<comment type="caution">
    <text evidence="3">The sequence shown here is derived from an EMBL/GenBank/DDBJ whole genome shotgun (WGS) entry which is preliminary data.</text>
</comment>
<dbReference type="AlphaFoldDB" id="A0A9D4YY53"/>
<dbReference type="InterPro" id="IPR000225">
    <property type="entry name" value="Armadillo"/>
</dbReference>
<dbReference type="PANTHER" id="PTHR23314:SF0">
    <property type="entry name" value="SPERM-ASSOCIATED ANTIGEN 6"/>
    <property type="match status" value="1"/>
</dbReference>
<gene>
    <name evidence="3" type="ORF">D9Q98_004663</name>
</gene>
<dbReference type="InterPro" id="IPR011989">
    <property type="entry name" value="ARM-like"/>
</dbReference>
<feature type="compositionally biased region" description="Low complexity" evidence="2">
    <location>
        <begin position="715"/>
        <end position="724"/>
    </location>
</feature>
<dbReference type="GO" id="GO:0008017">
    <property type="term" value="F:microtubule binding"/>
    <property type="evidence" value="ECO:0007669"/>
    <property type="project" value="TreeGrafter"/>
</dbReference>
<feature type="repeat" description="ARM" evidence="1">
    <location>
        <begin position="105"/>
        <end position="147"/>
    </location>
</feature>
<dbReference type="InterPro" id="IPR016024">
    <property type="entry name" value="ARM-type_fold"/>
</dbReference>
<feature type="region of interest" description="Disordered" evidence="2">
    <location>
        <begin position="640"/>
        <end position="670"/>
    </location>
</feature>
<dbReference type="Proteomes" id="UP001055712">
    <property type="component" value="Unassembled WGS sequence"/>
</dbReference>
<dbReference type="GO" id="GO:0003341">
    <property type="term" value="P:cilium movement"/>
    <property type="evidence" value="ECO:0007669"/>
    <property type="project" value="TreeGrafter"/>
</dbReference>
<reference evidence="3" key="1">
    <citation type="journal article" date="2019" name="Plant J.">
        <title>Chlorella vulgaris genome assembly and annotation reveals the molecular basis for metabolic acclimation to high light conditions.</title>
        <authorList>
            <person name="Cecchin M."/>
            <person name="Marcolungo L."/>
            <person name="Rossato M."/>
            <person name="Girolomoni L."/>
            <person name="Cosentino E."/>
            <person name="Cuine S."/>
            <person name="Li-Beisson Y."/>
            <person name="Delledonne M."/>
            <person name="Ballottari M."/>
        </authorList>
    </citation>
    <scope>NUCLEOTIDE SEQUENCE</scope>
    <source>
        <strain evidence="3">211/11P</strain>
    </source>
</reference>